<evidence type="ECO:0000256" key="4">
    <source>
        <dbReference type="ARBA" id="ARBA00022679"/>
    </source>
</evidence>
<dbReference type="Pfam" id="PF12141">
    <property type="entry name" value="BMT"/>
    <property type="match status" value="1"/>
</dbReference>
<keyword evidence="7 11" id="KW-1133">Transmembrane helix</keyword>
<evidence type="ECO:0000256" key="5">
    <source>
        <dbReference type="ARBA" id="ARBA00022692"/>
    </source>
</evidence>
<dbReference type="AlphaFoldDB" id="A0A1E4T4X6"/>
<reference evidence="13" key="1">
    <citation type="submission" date="2016-04" db="EMBL/GenBank/DDBJ databases">
        <title>Comparative genomics of biotechnologically important yeasts.</title>
        <authorList>
            <consortium name="DOE Joint Genome Institute"/>
            <person name="Riley R."/>
            <person name="Haridas S."/>
            <person name="Wolfe K.H."/>
            <person name="Lopes M.R."/>
            <person name="Hittinger C.T."/>
            <person name="Goker M."/>
            <person name="Salamov A."/>
            <person name="Wisecaver J."/>
            <person name="Long T.M."/>
            <person name="Aerts A.L."/>
            <person name="Barry K."/>
            <person name="Choi C."/>
            <person name="Clum A."/>
            <person name="Coughlan A.Y."/>
            <person name="Deshpande S."/>
            <person name="Douglass A.P."/>
            <person name="Hanson S.J."/>
            <person name="Klenk H.-P."/>
            <person name="Labutti K."/>
            <person name="Lapidus A."/>
            <person name="Lindquist E."/>
            <person name="Lipzen A."/>
            <person name="Meier-Kolthoff J.P."/>
            <person name="Ohm R.A."/>
            <person name="Otillar R.P."/>
            <person name="Pangilinan J."/>
            <person name="Peng Y."/>
            <person name="Rokas A."/>
            <person name="Rosa C.A."/>
            <person name="Scheuner C."/>
            <person name="Sibirny A.A."/>
            <person name="Slot J.C."/>
            <person name="Stielow J.B."/>
            <person name="Sun H."/>
            <person name="Kurtzman C.P."/>
            <person name="Blackwell M."/>
            <person name="Grigoriev I.V."/>
            <person name="Jeffries T.W."/>
        </authorList>
    </citation>
    <scope>NUCLEOTIDE SEQUENCE [LARGE SCALE GENOMIC DNA]</scope>
    <source>
        <strain evidence="13">NRRL YB-2248</strain>
    </source>
</reference>
<keyword evidence="8 11" id="KW-0472">Membrane</keyword>
<evidence type="ECO:0000256" key="2">
    <source>
        <dbReference type="ARBA" id="ARBA00009486"/>
    </source>
</evidence>
<evidence type="ECO:0000313" key="13">
    <source>
        <dbReference type="Proteomes" id="UP000094801"/>
    </source>
</evidence>
<evidence type="ECO:0000256" key="8">
    <source>
        <dbReference type="ARBA" id="ARBA00023136"/>
    </source>
</evidence>
<dbReference type="EMBL" id="KV453849">
    <property type="protein sequence ID" value="ODV86817.1"/>
    <property type="molecule type" value="Genomic_DNA"/>
</dbReference>
<keyword evidence="13" id="KW-1185">Reference proteome</keyword>
<organism evidence="12 13">
    <name type="scientific">[Candida] arabinofermentans NRRL YB-2248</name>
    <dbReference type="NCBI Taxonomy" id="983967"/>
    <lineage>
        <taxon>Eukaryota</taxon>
        <taxon>Fungi</taxon>
        <taxon>Dikarya</taxon>
        <taxon>Ascomycota</taxon>
        <taxon>Saccharomycotina</taxon>
        <taxon>Pichiomycetes</taxon>
        <taxon>Pichiales</taxon>
        <taxon>Pichiaceae</taxon>
        <taxon>Ogataea</taxon>
        <taxon>Ogataea/Candida clade</taxon>
    </lineage>
</organism>
<protein>
    <submittedName>
        <fullName evidence="12">Glycosyltransferase family 91 protein</fullName>
    </submittedName>
</protein>
<name>A0A1E4T4X6_9ASCO</name>
<evidence type="ECO:0000256" key="7">
    <source>
        <dbReference type="ARBA" id="ARBA00022989"/>
    </source>
</evidence>
<feature type="transmembrane region" description="Helical" evidence="11">
    <location>
        <begin position="12"/>
        <end position="29"/>
    </location>
</feature>
<comment type="subcellular location">
    <subcellularLocation>
        <location evidence="1">Membrane</location>
        <topology evidence="1">Single-pass type II membrane protein</topology>
    </subcellularLocation>
</comment>
<evidence type="ECO:0000256" key="10">
    <source>
        <dbReference type="ARBA" id="ARBA00023316"/>
    </source>
</evidence>
<dbReference type="GO" id="GO:0071555">
    <property type="term" value="P:cell wall organization"/>
    <property type="evidence" value="ECO:0007669"/>
    <property type="project" value="UniProtKB-KW"/>
</dbReference>
<dbReference type="STRING" id="983967.A0A1E4T4X6"/>
<keyword evidence="6" id="KW-0735">Signal-anchor</keyword>
<dbReference type="GO" id="GO:0016020">
    <property type="term" value="C:membrane"/>
    <property type="evidence" value="ECO:0007669"/>
    <property type="project" value="UniProtKB-SubCell"/>
</dbReference>
<evidence type="ECO:0000256" key="11">
    <source>
        <dbReference type="SAM" id="Phobius"/>
    </source>
</evidence>
<sequence>MTILLRRSRSRYRIYLLLAIALITTYVFWPKSKDIPSLNQITEKDNSLYHISTEPLRADFNPESNNMEVPHIIEIDEVNKALNTLKLKPLDDEELTQDEKAAVMTPPPEKTNMISDLIINSDYTPIEKVRVFVGNKGVDQSIDYYKEQTCLDITYNAPQERLMSHSKPLLLTDDLDDVKQQLLDTEYKALITLGDKVGDKVEDNWFRFSGASVWLHDEQCHMMVSRVIYAPEAKNNPVASFLRVQLFDSEWKEIIGRRVRYNDVNKNDVDKVLREYNDLNDEKLLDAISIKFPTVLSIPFDPKVKSKELLGPEDPRVLLKDGEFSKEPVVFFNMLKSGTNKRTMNAVFPLRKPNAKTKKCDLVEFKLSGTKALTTLSMEKNWTPFFDTIRIGDSKRSKGYVQFLYTMDPLVIFKCSLDTGKCEKLQDNIYHSQHSQNGKAFIRGGTELAPVPRQVVQLLNNGDTEKRLQMWVAFGKTHIKNCGCGDVTYRPTLVLLIKEDGVFRIELMTDSLDFGIDVQSWSDPKSSKCGSGPNALTPNGISFWSISASDEQSEEEEKPSIPMFKDYMALTVSESDSNVKVIFLKNVINYIFGIYNEGKYMLGDYELEEGVLDRTRKVAECMLESSIQYCQVYGKRHSSYEGATDKTRE</sequence>
<dbReference type="GO" id="GO:0000030">
    <property type="term" value="F:mannosyltransferase activity"/>
    <property type="evidence" value="ECO:0007669"/>
    <property type="project" value="InterPro"/>
</dbReference>
<accession>A0A1E4T4X6</accession>
<comment type="similarity">
    <text evidence="2">Belongs to the BMT family.</text>
</comment>
<keyword evidence="5 11" id="KW-0812">Transmembrane</keyword>
<keyword evidence="4 12" id="KW-0808">Transferase</keyword>
<evidence type="ECO:0000256" key="1">
    <source>
        <dbReference type="ARBA" id="ARBA00004606"/>
    </source>
</evidence>
<evidence type="ECO:0000256" key="6">
    <source>
        <dbReference type="ARBA" id="ARBA00022968"/>
    </source>
</evidence>
<evidence type="ECO:0000256" key="9">
    <source>
        <dbReference type="ARBA" id="ARBA00023180"/>
    </source>
</evidence>
<evidence type="ECO:0000256" key="3">
    <source>
        <dbReference type="ARBA" id="ARBA00022676"/>
    </source>
</evidence>
<keyword evidence="10" id="KW-0961">Cell wall biogenesis/degradation</keyword>
<evidence type="ECO:0000313" key="12">
    <source>
        <dbReference type="EMBL" id="ODV86817.1"/>
    </source>
</evidence>
<proteinExistence type="inferred from homology"/>
<dbReference type="OrthoDB" id="3631276at2759"/>
<keyword evidence="3" id="KW-0328">Glycosyltransferase</keyword>
<gene>
    <name evidence="12" type="ORF">CANARDRAFT_174857</name>
</gene>
<dbReference type="InterPro" id="IPR021988">
    <property type="entry name" value="BMT1"/>
</dbReference>
<keyword evidence="9" id="KW-0325">Glycoprotein</keyword>
<dbReference type="Proteomes" id="UP000094801">
    <property type="component" value="Unassembled WGS sequence"/>
</dbReference>